<feature type="transmembrane region" description="Helical" evidence="9">
    <location>
        <begin position="169"/>
        <end position="187"/>
    </location>
</feature>
<keyword evidence="5 9" id="KW-0812">Transmembrane</keyword>
<feature type="transmembrane region" description="Helical" evidence="9">
    <location>
        <begin position="435"/>
        <end position="458"/>
    </location>
</feature>
<evidence type="ECO:0000256" key="7">
    <source>
        <dbReference type="ARBA" id="ARBA00023136"/>
    </source>
</evidence>
<dbReference type="OrthoDB" id="4142200at2759"/>
<accession>A0A9P0BHV3</accession>
<dbReference type="PANTHER" id="PTHR48021">
    <property type="match status" value="1"/>
</dbReference>
<dbReference type="InterPro" id="IPR005829">
    <property type="entry name" value="Sugar_transporter_CS"/>
</dbReference>
<feature type="transmembrane region" description="Helical" evidence="9">
    <location>
        <begin position="337"/>
        <end position="358"/>
    </location>
</feature>
<dbReference type="InterPro" id="IPR050549">
    <property type="entry name" value="MFS_Trehalose_Transporter"/>
</dbReference>
<dbReference type="InterPro" id="IPR020846">
    <property type="entry name" value="MFS_dom"/>
</dbReference>
<organism evidence="11 12">
    <name type="scientific">Brassicogethes aeneus</name>
    <name type="common">Rape pollen beetle</name>
    <name type="synonym">Meligethes aeneus</name>
    <dbReference type="NCBI Taxonomy" id="1431903"/>
    <lineage>
        <taxon>Eukaryota</taxon>
        <taxon>Metazoa</taxon>
        <taxon>Ecdysozoa</taxon>
        <taxon>Arthropoda</taxon>
        <taxon>Hexapoda</taxon>
        <taxon>Insecta</taxon>
        <taxon>Pterygota</taxon>
        <taxon>Neoptera</taxon>
        <taxon>Endopterygota</taxon>
        <taxon>Coleoptera</taxon>
        <taxon>Polyphaga</taxon>
        <taxon>Cucujiformia</taxon>
        <taxon>Nitidulidae</taxon>
        <taxon>Meligethinae</taxon>
        <taxon>Brassicogethes</taxon>
    </lineage>
</organism>
<dbReference type="InterPro" id="IPR003663">
    <property type="entry name" value="Sugar/inositol_transpt"/>
</dbReference>
<dbReference type="EMBL" id="OV121140">
    <property type="protein sequence ID" value="CAH0564584.1"/>
    <property type="molecule type" value="Genomic_DNA"/>
</dbReference>
<feature type="transmembrane region" description="Helical" evidence="9">
    <location>
        <begin position="407"/>
        <end position="429"/>
    </location>
</feature>
<reference evidence="11" key="1">
    <citation type="submission" date="2021-12" db="EMBL/GenBank/DDBJ databases">
        <authorList>
            <person name="King R."/>
        </authorList>
    </citation>
    <scope>NUCLEOTIDE SEQUENCE</scope>
</reference>
<dbReference type="InterPro" id="IPR036259">
    <property type="entry name" value="MFS_trans_sf"/>
</dbReference>
<dbReference type="GO" id="GO:0022857">
    <property type="term" value="F:transmembrane transporter activity"/>
    <property type="evidence" value="ECO:0007669"/>
    <property type="project" value="InterPro"/>
</dbReference>
<name>A0A9P0BHV3_BRAAE</name>
<feature type="transmembrane region" description="Helical" evidence="9">
    <location>
        <begin position="370"/>
        <end position="395"/>
    </location>
</feature>
<evidence type="ECO:0000256" key="9">
    <source>
        <dbReference type="SAM" id="Phobius"/>
    </source>
</evidence>
<dbReference type="PANTHER" id="PTHR48021:SF47">
    <property type="entry name" value="GH17672P"/>
    <property type="match status" value="1"/>
</dbReference>
<dbReference type="InterPro" id="IPR005828">
    <property type="entry name" value="MFS_sugar_transport-like"/>
</dbReference>
<dbReference type="GO" id="GO:0005886">
    <property type="term" value="C:plasma membrane"/>
    <property type="evidence" value="ECO:0007669"/>
    <property type="project" value="UniProtKB-SubCell"/>
</dbReference>
<evidence type="ECO:0000256" key="3">
    <source>
        <dbReference type="ARBA" id="ARBA00022475"/>
    </source>
</evidence>
<dbReference type="SUPFAM" id="SSF103473">
    <property type="entry name" value="MFS general substrate transporter"/>
    <property type="match status" value="1"/>
</dbReference>
<comment type="subcellular location">
    <subcellularLocation>
        <location evidence="1">Cell membrane</location>
        <topology evidence="1">Multi-pass membrane protein</topology>
    </subcellularLocation>
</comment>
<dbReference type="Gene3D" id="1.20.1250.20">
    <property type="entry name" value="MFS general substrate transporter like domains"/>
    <property type="match status" value="1"/>
</dbReference>
<keyword evidence="8" id="KW-0325">Glycoprotein</keyword>
<dbReference type="PROSITE" id="PS00217">
    <property type="entry name" value="SUGAR_TRANSPORT_2"/>
    <property type="match status" value="1"/>
</dbReference>
<dbReference type="FunFam" id="1.20.1250.20:FF:000218">
    <property type="entry name" value="facilitated trehalose transporter Tret1"/>
    <property type="match status" value="1"/>
</dbReference>
<keyword evidence="2" id="KW-0813">Transport</keyword>
<sequence length="475" mass="52913">MSSKVNYENKNNILEDVIYRPISTNKQEKNGSSLYFYVTVFIVLLVTFSGGASFTWTSPVLPKLETKNQNPLSEPITTSQGSLITGMLSLGGVFGTFIAGWLLDRFGRKITLLSIALPFFCTFVALAFARYVEVFYVVRFIQGLSIGGIFSFVPIYLGEISDKNNRGMIGCLFMVSISCGVLSSYVIGPHLSVKTFSLFYSVPLLVFLVLYKVLPESPLYLATIGDKVKAKRMLMKLRSKNIEKEFIETCIFCEENTGSFKDVFKTKSLRRAFFIIAVIINLQNLSGITVILAYTQSIFKVTDKYMSPSITPIILGLNKAVFTIISSSVVDRFGRKILLIISISTCCVSHILLATFFTLQNHYSLSHISWLPIVGLLSYITGYSLGLSPIPYVLLGEIFPTNVKFPASSLINCFSFISGFVTVFVFPFMMNSIGLAAPFWLFAVVCLLGLVFISFYVFETKGLSFLEISEVLKEN</sequence>
<feature type="domain" description="Major facilitator superfamily (MFS) profile" evidence="10">
    <location>
        <begin position="39"/>
        <end position="461"/>
    </location>
</feature>
<evidence type="ECO:0000256" key="1">
    <source>
        <dbReference type="ARBA" id="ARBA00004651"/>
    </source>
</evidence>
<feature type="transmembrane region" description="Helical" evidence="9">
    <location>
        <begin position="306"/>
        <end position="325"/>
    </location>
</feature>
<keyword evidence="3" id="KW-1003">Cell membrane</keyword>
<feature type="transmembrane region" description="Helical" evidence="9">
    <location>
        <begin position="110"/>
        <end position="129"/>
    </location>
</feature>
<dbReference type="PROSITE" id="PS00216">
    <property type="entry name" value="SUGAR_TRANSPORT_1"/>
    <property type="match status" value="1"/>
</dbReference>
<keyword evidence="6 9" id="KW-1133">Transmembrane helix</keyword>
<keyword evidence="4" id="KW-0762">Sugar transport</keyword>
<evidence type="ECO:0000256" key="4">
    <source>
        <dbReference type="ARBA" id="ARBA00022597"/>
    </source>
</evidence>
<dbReference type="PROSITE" id="PS50850">
    <property type="entry name" value="MFS"/>
    <property type="match status" value="1"/>
</dbReference>
<evidence type="ECO:0000256" key="8">
    <source>
        <dbReference type="ARBA" id="ARBA00023180"/>
    </source>
</evidence>
<evidence type="ECO:0000256" key="6">
    <source>
        <dbReference type="ARBA" id="ARBA00022989"/>
    </source>
</evidence>
<evidence type="ECO:0000259" key="10">
    <source>
        <dbReference type="PROSITE" id="PS50850"/>
    </source>
</evidence>
<dbReference type="Pfam" id="PF00083">
    <property type="entry name" value="Sugar_tr"/>
    <property type="match status" value="1"/>
</dbReference>
<evidence type="ECO:0000256" key="5">
    <source>
        <dbReference type="ARBA" id="ARBA00022692"/>
    </source>
</evidence>
<dbReference type="PRINTS" id="PR00171">
    <property type="entry name" value="SUGRTRNSPORT"/>
</dbReference>
<keyword evidence="7 9" id="KW-0472">Membrane</keyword>
<evidence type="ECO:0000313" key="11">
    <source>
        <dbReference type="EMBL" id="CAH0564584.1"/>
    </source>
</evidence>
<feature type="transmembrane region" description="Helical" evidence="9">
    <location>
        <begin position="135"/>
        <end position="157"/>
    </location>
</feature>
<evidence type="ECO:0000313" key="12">
    <source>
        <dbReference type="Proteomes" id="UP001154078"/>
    </source>
</evidence>
<dbReference type="AlphaFoldDB" id="A0A9P0BHV3"/>
<protein>
    <recommendedName>
        <fullName evidence="10">Major facilitator superfamily (MFS) profile domain-containing protein</fullName>
    </recommendedName>
</protein>
<proteinExistence type="predicted"/>
<evidence type="ECO:0000256" key="2">
    <source>
        <dbReference type="ARBA" id="ARBA00022448"/>
    </source>
</evidence>
<keyword evidence="12" id="KW-1185">Reference proteome</keyword>
<gene>
    <name evidence="11" type="ORF">MELIAE_LOCUS13099</name>
</gene>
<feature type="transmembrane region" description="Helical" evidence="9">
    <location>
        <begin position="83"/>
        <end position="103"/>
    </location>
</feature>
<dbReference type="Proteomes" id="UP001154078">
    <property type="component" value="Chromosome 9"/>
</dbReference>
<feature type="transmembrane region" description="Helical" evidence="9">
    <location>
        <begin position="34"/>
        <end position="56"/>
    </location>
</feature>
<feature type="transmembrane region" description="Helical" evidence="9">
    <location>
        <begin position="272"/>
        <end position="294"/>
    </location>
</feature>